<accession>A0ABR7GCL8</accession>
<keyword evidence="3" id="KW-1185">Reference proteome</keyword>
<evidence type="ECO:0000313" key="2">
    <source>
        <dbReference type="EMBL" id="MBC5685187.1"/>
    </source>
</evidence>
<evidence type="ECO:0000256" key="1">
    <source>
        <dbReference type="ARBA" id="ARBA00003863"/>
    </source>
</evidence>
<dbReference type="InterPro" id="IPR001448">
    <property type="entry name" value="SASP_alpha/beta-type"/>
</dbReference>
<dbReference type="InterPro" id="IPR038300">
    <property type="entry name" value="SASP_sf_alpha/beta"/>
</dbReference>
<protein>
    <submittedName>
        <fullName evidence="2">Small, acid-soluble spore protein, alpha/beta type</fullName>
    </submittedName>
</protein>
<dbReference type="EMBL" id="JACOPG010000001">
    <property type="protein sequence ID" value="MBC5685187.1"/>
    <property type="molecule type" value="Genomic_DNA"/>
</dbReference>
<sequence length="66" mass="7588">MKRKPETKRLDPAAKEALQQFKCELSQELGTVLHSKTKVQRAKDSQSIGSYMVQQMIRSQKNKIDP</sequence>
<evidence type="ECO:0000313" key="3">
    <source>
        <dbReference type="Proteomes" id="UP000643810"/>
    </source>
</evidence>
<comment type="caution">
    <text evidence="2">The sequence shown here is derived from an EMBL/GenBank/DDBJ whole genome shotgun (WGS) entry which is preliminary data.</text>
</comment>
<organism evidence="2 3">
    <name type="scientific">Roseburia lenta</name>
    <dbReference type="NCBI Taxonomy" id="2763061"/>
    <lineage>
        <taxon>Bacteria</taxon>
        <taxon>Bacillati</taxon>
        <taxon>Bacillota</taxon>
        <taxon>Clostridia</taxon>
        <taxon>Lachnospirales</taxon>
        <taxon>Lachnospiraceae</taxon>
        <taxon>Roseburia</taxon>
    </lineage>
</organism>
<dbReference type="Gene3D" id="6.10.10.80">
    <property type="entry name" value="Small, acid-soluble spore protein, alpha/beta type-like"/>
    <property type="match status" value="1"/>
</dbReference>
<reference evidence="2 3" key="1">
    <citation type="submission" date="2020-08" db="EMBL/GenBank/DDBJ databases">
        <title>Genome public.</title>
        <authorList>
            <person name="Liu C."/>
            <person name="Sun Q."/>
        </authorList>
    </citation>
    <scope>NUCLEOTIDE SEQUENCE [LARGE SCALE GENOMIC DNA]</scope>
    <source>
        <strain evidence="2 3">NSJ-9</strain>
    </source>
</reference>
<comment type="function">
    <text evidence="1">SASP are bound to spore DNA. They are double-stranded DNA-binding proteins that cause DNA to change to an a-like conformation. They protect the DNA backbone from chemical and enzymatic cleavage and are thus involved in dormant spore's high resistance to UV light.</text>
</comment>
<dbReference type="Pfam" id="PF00269">
    <property type="entry name" value="SASP"/>
    <property type="match status" value="1"/>
</dbReference>
<dbReference type="Proteomes" id="UP000643810">
    <property type="component" value="Unassembled WGS sequence"/>
</dbReference>
<proteinExistence type="predicted"/>
<dbReference type="RefSeq" id="WP_158573031.1">
    <property type="nucleotide sequence ID" value="NZ_JACOPG010000001.1"/>
</dbReference>
<gene>
    <name evidence="2" type="ORF">H8R94_00930</name>
</gene>
<name>A0ABR7GCL8_9FIRM</name>